<accession>A0AC35UHK5</accession>
<protein>
    <submittedName>
        <fullName evidence="2">Fe2OG dioxygenase domain-containing protein</fullName>
    </submittedName>
</protein>
<sequence>MEADHYESAGNNHVSSTGIRAAFKYYKTNIPKPDYSNVLDLTVTDESKGINVVPVSISEELAKDFEGEHLRLATIKSRPGFYLLQGFFSKEEQLKWMVNCLHSYPENGSKNNVNCNSHEKLTDVFKTHGKKLRWVTKGYDYDWTSKVYPDRMTSQFPEEFQKIGKLVCGLLKLGDFCGDTAIINYYPEKSTLSPHTDHSERNLGKPLVSLSFGQSAVFLLGGVEEECATEAILLNSSDIMVMSKECRLCYHAVPKILKTTKFDANPNVPTDVLEYANNNRINITIRQCD</sequence>
<dbReference type="Proteomes" id="UP000095286">
    <property type="component" value="Unplaced"/>
</dbReference>
<reference evidence="2" key="1">
    <citation type="submission" date="2016-11" db="UniProtKB">
        <authorList>
            <consortium name="WormBaseParasite"/>
        </authorList>
    </citation>
    <scope>IDENTIFICATION</scope>
    <source>
        <strain evidence="2">KR3021</strain>
    </source>
</reference>
<name>A0AC35UHK5_9BILA</name>
<evidence type="ECO:0000313" key="2">
    <source>
        <dbReference type="WBParaSite" id="RSKR_0001105000.1"/>
    </source>
</evidence>
<evidence type="ECO:0000313" key="1">
    <source>
        <dbReference type="Proteomes" id="UP000095286"/>
    </source>
</evidence>
<proteinExistence type="predicted"/>
<dbReference type="WBParaSite" id="RSKR_0001105000.1">
    <property type="protein sequence ID" value="RSKR_0001105000.1"/>
    <property type="gene ID" value="RSKR_0001105000"/>
</dbReference>
<organism evidence="1 2">
    <name type="scientific">Rhabditophanes sp. KR3021</name>
    <dbReference type="NCBI Taxonomy" id="114890"/>
    <lineage>
        <taxon>Eukaryota</taxon>
        <taxon>Metazoa</taxon>
        <taxon>Ecdysozoa</taxon>
        <taxon>Nematoda</taxon>
        <taxon>Chromadorea</taxon>
        <taxon>Rhabditida</taxon>
        <taxon>Tylenchina</taxon>
        <taxon>Panagrolaimomorpha</taxon>
        <taxon>Strongyloidoidea</taxon>
        <taxon>Alloionematidae</taxon>
        <taxon>Rhabditophanes</taxon>
    </lineage>
</organism>